<dbReference type="PANTHER" id="PTHR30344:SF4">
    <property type="entry name" value="CYCLASE, PUTATIVE (AFU_ORTHOLOGUE AFUA_6G11580)-RELATED"/>
    <property type="match status" value="1"/>
</dbReference>
<evidence type="ECO:0000256" key="2">
    <source>
        <dbReference type="SAM" id="Phobius"/>
    </source>
</evidence>
<accession>A0A2X0KUJ4</accession>
<evidence type="ECO:0000313" key="3">
    <source>
        <dbReference type="EMBL" id="SCZ90870.1"/>
    </source>
</evidence>
<proteinExistence type="inferred from homology"/>
<sequence>MWRAQRPAGIASASTATEKVLQAEGATLDSARHRHGLNLLHYILSGTFNTVFLYLLAFSPLTPSLSISQVIRAEGAHQFLALNQDRSRAYATTWAMPPTLSSWEVLQGGLEGIKHINTVPIRATSSYIQVSPIQPRIYSAGGPTGEVHDIDAKTGGFGKKLQELLYVPEEGLETTDKTRVALRYGSHSIDLDLPKKQAFVPHLFVTAPSHFCQSFRKLRVCGGPNYSGHNSIYMYSVLEDGTFSLIAEVPSFGDGHDGPRHVIPSPDGNKLYAVTEHTSYVDVYTILSDTLKHEQRLSVIPSSFESTRLDYRGDTLRLSQSGRFLYATTRGKTSATKGFVSTWAVNDDGTLGSPQDDFEPLDRFVTSTSGGKANAVEAFPFHVGVQGGRIKEDWDWVLLTDDHDGWVWVLEWDGVQMRELCGVQLGRQEGAEKDEEGTGASHAVWLS</sequence>
<evidence type="ECO:0000256" key="1">
    <source>
        <dbReference type="ARBA" id="ARBA00005564"/>
    </source>
</evidence>
<comment type="similarity">
    <text evidence="1">Belongs to the cycloisomerase 2 family.</text>
</comment>
<dbReference type="GO" id="GO:0017057">
    <property type="term" value="F:6-phosphogluconolactonase activity"/>
    <property type="evidence" value="ECO:0007669"/>
    <property type="project" value="TreeGrafter"/>
</dbReference>
<protein>
    <submittedName>
        <fullName evidence="3">BZ3500_MvSof-1268-A1-R1_Chr1-3g02333 protein</fullName>
    </submittedName>
</protein>
<keyword evidence="2" id="KW-0472">Membrane</keyword>
<dbReference type="PANTHER" id="PTHR30344">
    <property type="entry name" value="6-PHOSPHOGLUCONOLACTONASE-RELATED"/>
    <property type="match status" value="1"/>
</dbReference>
<organism evidence="3 4">
    <name type="scientific">Microbotryum saponariae</name>
    <dbReference type="NCBI Taxonomy" id="289078"/>
    <lineage>
        <taxon>Eukaryota</taxon>
        <taxon>Fungi</taxon>
        <taxon>Dikarya</taxon>
        <taxon>Basidiomycota</taxon>
        <taxon>Pucciniomycotina</taxon>
        <taxon>Microbotryomycetes</taxon>
        <taxon>Microbotryales</taxon>
        <taxon>Microbotryaceae</taxon>
        <taxon>Microbotryum</taxon>
    </lineage>
</organism>
<dbReference type="OrthoDB" id="1715191at2759"/>
<dbReference type="InterPro" id="IPR050282">
    <property type="entry name" value="Cycloisomerase_2"/>
</dbReference>
<keyword evidence="2" id="KW-0812">Transmembrane</keyword>
<dbReference type="SUPFAM" id="SSF75011">
    <property type="entry name" value="3-carboxy-cis,cis-mucoante lactonizing enzyme"/>
    <property type="match status" value="1"/>
</dbReference>
<dbReference type="InterPro" id="IPR019405">
    <property type="entry name" value="Lactonase_7-beta_prop"/>
</dbReference>
<dbReference type="Gene3D" id="2.130.10.10">
    <property type="entry name" value="YVTN repeat-like/Quinoprotein amine dehydrogenase"/>
    <property type="match status" value="1"/>
</dbReference>
<dbReference type="Proteomes" id="UP000249723">
    <property type="component" value="Unassembled WGS sequence"/>
</dbReference>
<dbReference type="Pfam" id="PF10282">
    <property type="entry name" value="Lactonase"/>
    <property type="match status" value="1"/>
</dbReference>
<dbReference type="EMBL" id="FMWP01000014">
    <property type="protein sequence ID" value="SCZ90870.1"/>
    <property type="molecule type" value="Genomic_DNA"/>
</dbReference>
<feature type="transmembrane region" description="Helical" evidence="2">
    <location>
        <begin position="39"/>
        <end position="58"/>
    </location>
</feature>
<reference evidence="4" key="1">
    <citation type="submission" date="2016-10" db="EMBL/GenBank/DDBJ databases">
        <authorList>
            <person name="Jeantristanb JTB J.-T."/>
            <person name="Ricardo R."/>
        </authorList>
    </citation>
    <scope>NUCLEOTIDE SEQUENCE [LARGE SCALE GENOMIC DNA]</scope>
</reference>
<keyword evidence="4" id="KW-1185">Reference proteome</keyword>
<name>A0A2X0KUJ4_9BASI</name>
<keyword evidence="2" id="KW-1133">Transmembrane helix</keyword>
<dbReference type="AlphaFoldDB" id="A0A2X0KUJ4"/>
<dbReference type="InterPro" id="IPR015943">
    <property type="entry name" value="WD40/YVTN_repeat-like_dom_sf"/>
</dbReference>
<evidence type="ECO:0000313" key="4">
    <source>
        <dbReference type="Proteomes" id="UP000249723"/>
    </source>
</evidence>
<gene>
    <name evidence="3" type="ORF">BZ3500_MVSOF-1268-A1-R1_CHR1-3G02333</name>
</gene>